<evidence type="ECO:0000313" key="2">
    <source>
        <dbReference type="Proteomes" id="UP000294848"/>
    </source>
</evidence>
<protein>
    <recommendedName>
        <fullName evidence="3">DUF1349 domain-containing protein</fullName>
    </recommendedName>
</protein>
<dbReference type="AlphaFoldDB" id="A0A4R6GQS1"/>
<evidence type="ECO:0008006" key="3">
    <source>
        <dbReference type="Google" id="ProtNLM"/>
    </source>
</evidence>
<dbReference type="PIRSF" id="PIRSF022704">
    <property type="entry name" value="UCP022704"/>
    <property type="match status" value="1"/>
</dbReference>
<organism evidence="1 2">
    <name type="scientific">Sunxiuqinia elliptica</name>
    <dbReference type="NCBI Taxonomy" id="655355"/>
    <lineage>
        <taxon>Bacteria</taxon>
        <taxon>Pseudomonadati</taxon>
        <taxon>Bacteroidota</taxon>
        <taxon>Bacteroidia</taxon>
        <taxon>Marinilabiliales</taxon>
        <taxon>Prolixibacteraceae</taxon>
        <taxon>Sunxiuqinia</taxon>
    </lineage>
</organism>
<dbReference type="InterPro" id="IPR015987">
    <property type="entry name" value="UCP022704"/>
</dbReference>
<dbReference type="Gene3D" id="2.60.120.200">
    <property type="match status" value="1"/>
</dbReference>
<accession>A0A4R6GQS1</accession>
<dbReference type="GO" id="GO:0005975">
    <property type="term" value="P:carbohydrate metabolic process"/>
    <property type="evidence" value="ECO:0007669"/>
    <property type="project" value="UniProtKB-ARBA"/>
</dbReference>
<dbReference type="OrthoDB" id="9814707at2"/>
<dbReference type="Pfam" id="PF07081">
    <property type="entry name" value="DUF1349"/>
    <property type="match status" value="1"/>
</dbReference>
<dbReference type="SUPFAM" id="SSF49899">
    <property type="entry name" value="Concanavalin A-like lectins/glucanases"/>
    <property type="match status" value="1"/>
</dbReference>
<dbReference type="InterPro" id="IPR009784">
    <property type="entry name" value="DUF1349"/>
</dbReference>
<dbReference type="InterPro" id="IPR013320">
    <property type="entry name" value="ConA-like_dom_sf"/>
</dbReference>
<reference evidence="1 2" key="1">
    <citation type="submission" date="2019-03" db="EMBL/GenBank/DDBJ databases">
        <title>Freshwater and sediment microbial communities from various areas in North America, analyzing microbe dynamics in response to fracking.</title>
        <authorList>
            <person name="Lamendella R."/>
        </authorList>
    </citation>
    <scope>NUCLEOTIDE SEQUENCE [LARGE SCALE GENOMIC DNA]</scope>
    <source>
        <strain evidence="1 2">114D</strain>
    </source>
</reference>
<gene>
    <name evidence="1" type="ORF">DET52_10953</name>
</gene>
<name>A0A4R6GQS1_9BACT</name>
<dbReference type="Proteomes" id="UP000294848">
    <property type="component" value="Unassembled WGS sequence"/>
</dbReference>
<comment type="caution">
    <text evidence="1">The sequence shown here is derived from an EMBL/GenBank/DDBJ whole genome shotgun (WGS) entry which is preliminary data.</text>
</comment>
<proteinExistence type="predicted"/>
<sequence>MKQLFSNFYWINPPDEFSIEEQEVCWHTKPQTDLWQRTGYGFRHDSASLFVTEVTGDFSFQLKTAYPNAESLYDQCGIVMYQNSEQWLKASVELISRDHAHLGAVLTQQGYSDWSSTDIPASVREMWYRLSRRGNDFYLENSEDGKLFKQMRLFHFKLETTKARIGVYACSPTSGSFQASFSEFELGPCTWNLK</sequence>
<dbReference type="PANTHER" id="PTHR35332">
    <property type="entry name" value="REGULATION OF ENOLASE PROTEIN 1"/>
    <property type="match status" value="1"/>
</dbReference>
<dbReference type="GO" id="GO:0004553">
    <property type="term" value="F:hydrolase activity, hydrolyzing O-glycosyl compounds"/>
    <property type="evidence" value="ECO:0007669"/>
    <property type="project" value="UniProtKB-ARBA"/>
</dbReference>
<dbReference type="RefSeq" id="WP_133466251.1">
    <property type="nucleotide sequence ID" value="NZ_SNWI01000009.1"/>
</dbReference>
<dbReference type="EMBL" id="SNWI01000009">
    <property type="protein sequence ID" value="TDN97651.1"/>
    <property type="molecule type" value="Genomic_DNA"/>
</dbReference>
<dbReference type="PANTHER" id="PTHR35332:SF2">
    <property type="entry name" value="REGULATION OF ENOLASE PROTEIN 1"/>
    <property type="match status" value="1"/>
</dbReference>
<evidence type="ECO:0000313" key="1">
    <source>
        <dbReference type="EMBL" id="TDN97651.1"/>
    </source>
</evidence>